<dbReference type="PANTHER" id="PTHR43798">
    <property type="entry name" value="MONOACYLGLYCEROL LIPASE"/>
    <property type="match status" value="1"/>
</dbReference>
<dbReference type="Gene3D" id="3.40.50.1820">
    <property type="entry name" value="alpha/beta hydrolase"/>
    <property type="match status" value="1"/>
</dbReference>
<feature type="region of interest" description="Disordered" evidence="1">
    <location>
        <begin position="231"/>
        <end position="252"/>
    </location>
</feature>
<accession>A0A6A6UU10</accession>
<evidence type="ECO:0000259" key="2">
    <source>
        <dbReference type="Pfam" id="PF12146"/>
    </source>
</evidence>
<evidence type="ECO:0000256" key="1">
    <source>
        <dbReference type="SAM" id="MobiDB-lite"/>
    </source>
</evidence>
<sequence>MPSYLSLSTATIGVASAVLGFTYARNVQLRQAAYVAISPSPLETKITTLSASEISDLAYPPNALPGARTVSTPYGNCRVYEFGPEDGPKVLLVHGISIPSVGLVDLAKKLVEKGCRVMLFDLYGRGFSDTPIGVVHSSHLYMTQILSVLASSTLPWTGVNAFSLIGYSMGGALAVNFAATFPLPVKSLVLIAPAGLIRGHRISMMRRFMSIAESILPSSLLRRLIRSSTEKQKPITRTTEVQPEMVEQKTPSESNGQEALLRVFHAMKWQVDNNQGFPSALIGSMKYAPLSGQHQSWAQIRKRLEAVGEDDHGLVGRKVAVLLGEDDVQIVREDTEPDIKEALGEQNVKMVLFKVGHELPISMSDEVAAEIWKFWQEIGIA</sequence>
<reference evidence="3" key="1">
    <citation type="journal article" date="2020" name="Stud. Mycol.">
        <title>101 Dothideomycetes genomes: a test case for predicting lifestyles and emergence of pathogens.</title>
        <authorList>
            <person name="Haridas S."/>
            <person name="Albert R."/>
            <person name="Binder M."/>
            <person name="Bloem J."/>
            <person name="Labutti K."/>
            <person name="Salamov A."/>
            <person name="Andreopoulos B."/>
            <person name="Baker S."/>
            <person name="Barry K."/>
            <person name="Bills G."/>
            <person name="Bluhm B."/>
            <person name="Cannon C."/>
            <person name="Castanera R."/>
            <person name="Culley D."/>
            <person name="Daum C."/>
            <person name="Ezra D."/>
            <person name="Gonzalez J."/>
            <person name="Henrissat B."/>
            <person name="Kuo A."/>
            <person name="Liang C."/>
            <person name="Lipzen A."/>
            <person name="Lutzoni F."/>
            <person name="Magnuson J."/>
            <person name="Mondo S."/>
            <person name="Nolan M."/>
            <person name="Ohm R."/>
            <person name="Pangilinan J."/>
            <person name="Park H.-J."/>
            <person name="Ramirez L."/>
            <person name="Alfaro M."/>
            <person name="Sun H."/>
            <person name="Tritt A."/>
            <person name="Yoshinaga Y."/>
            <person name="Zwiers L.-H."/>
            <person name="Turgeon B."/>
            <person name="Goodwin S."/>
            <person name="Spatafora J."/>
            <person name="Crous P."/>
            <person name="Grigoriev I."/>
        </authorList>
    </citation>
    <scope>NUCLEOTIDE SEQUENCE</scope>
    <source>
        <strain evidence="3">CBS 115976</strain>
    </source>
</reference>
<dbReference type="GO" id="GO:0016020">
    <property type="term" value="C:membrane"/>
    <property type="evidence" value="ECO:0007669"/>
    <property type="project" value="TreeGrafter"/>
</dbReference>
<dbReference type="Proteomes" id="UP000799302">
    <property type="component" value="Unassembled WGS sequence"/>
</dbReference>
<organism evidence="3 4">
    <name type="scientific">Microthyrium microscopicum</name>
    <dbReference type="NCBI Taxonomy" id="703497"/>
    <lineage>
        <taxon>Eukaryota</taxon>
        <taxon>Fungi</taxon>
        <taxon>Dikarya</taxon>
        <taxon>Ascomycota</taxon>
        <taxon>Pezizomycotina</taxon>
        <taxon>Dothideomycetes</taxon>
        <taxon>Dothideomycetes incertae sedis</taxon>
        <taxon>Microthyriales</taxon>
        <taxon>Microthyriaceae</taxon>
        <taxon>Microthyrium</taxon>
    </lineage>
</organism>
<dbReference type="InterPro" id="IPR000073">
    <property type="entry name" value="AB_hydrolase_1"/>
</dbReference>
<dbReference type="PANTHER" id="PTHR43798:SF33">
    <property type="entry name" value="HYDROLASE, PUTATIVE (AFU_ORTHOLOGUE AFUA_2G14860)-RELATED"/>
    <property type="match status" value="1"/>
</dbReference>
<dbReference type="Pfam" id="PF12146">
    <property type="entry name" value="Hydrolase_4"/>
    <property type="match status" value="1"/>
</dbReference>
<dbReference type="EMBL" id="MU004230">
    <property type="protein sequence ID" value="KAF2674424.1"/>
    <property type="molecule type" value="Genomic_DNA"/>
</dbReference>
<keyword evidence="4" id="KW-1185">Reference proteome</keyword>
<dbReference type="InterPro" id="IPR022742">
    <property type="entry name" value="Hydrolase_4"/>
</dbReference>
<evidence type="ECO:0000313" key="3">
    <source>
        <dbReference type="EMBL" id="KAF2674424.1"/>
    </source>
</evidence>
<dbReference type="GO" id="GO:0047372">
    <property type="term" value="F:monoacylglycerol lipase activity"/>
    <property type="evidence" value="ECO:0007669"/>
    <property type="project" value="TreeGrafter"/>
</dbReference>
<dbReference type="PRINTS" id="PR00111">
    <property type="entry name" value="ABHYDROLASE"/>
</dbReference>
<dbReference type="GO" id="GO:0046464">
    <property type="term" value="P:acylglycerol catabolic process"/>
    <property type="evidence" value="ECO:0007669"/>
    <property type="project" value="TreeGrafter"/>
</dbReference>
<name>A0A6A6UU10_9PEZI</name>
<dbReference type="AlphaFoldDB" id="A0A6A6UU10"/>
<protein>
    <submittedName>
        <fullName evidence="3">Alpha/beta-hydrolase</fullName>
    </submittedName>
</protein>
<dbReference type="InterPro" id="IPR050266">
    <property type="entry name" value="AB_hydrolase_sf"/>
</dbReference>
<keyword evidence="3" id="KW-0378">Hydrolase</keyword>
<proteinExistence type="predicted"/>
<gene>
    <name evidence="3" type="ORF">BT63DRAFT_435534</name>
</gene>
<dbReference type="SUPFAM" id="SSF53474">
    <property type="entry name" value="alpha/beta-Hydrolases"/>
    <property type="match status" value="1"/>
</dbReference>
<dbReference type="InterPro" id="IPR029058">
    <property type="entry name" value="AB_hydrolase_fold"/>
</dbReference>
<dbReference type="OrthoDB" id="408373at2759"/>
<evidence type="ECO:0000313" key="4">
    <source>
        <dbReference type="Proteomes" id="UP000799302"/>
    </source>
</evidence>
<feature type="domain" description="Serine aminopeptidase S33" evidence="2">
    <location>
        <begin position="89"/>
        <end position="272"/>
    </location>
</feature>